<name>A0A1I7UXZ8_9PELO</name>
<comment type="similarity">
    <text evidence="2">Belongs to the thymidylate synthase family.</text>
</comment>
<dbReference type="GO" id="GO:0006235">
    <property type="term" value="P:dTTP biosynthetic process"/>
    <property type="evidence" value="ECO:0007669"/>
    <property type="project" value="UniProtKB-UniPathway"/>
</dbReference>
<dbReference type="STRING" id="1561998.A0A1I7UXZ8"/>
<keyword evidence="6" id="KW-0808">Transferase</keyword>
<evidence type="ECO:0000313" key="11">
    <source>
        <dbReference type="WBParaSite" id="Csp11.Scaffold630.g20461.t1"/>
    </source>
</evidence>
<dbReference type="Pfam" id="PF00303">
    <property type="entry name" value="Thymidylat_synt"/>
    <property type="match status" value="1"/>
</dbReference>
<accession>A0A1I7UXZ8</accession>
<dbReference type="PANTHER" id="PTHR11548:SF2">
    <property type="entry name" value="THYMIDYLATE SYNTHASE"/>
    <property type="match status" value="1"/>
</dbReference>
<dbReference type="InterPro" id="IPR020940">
    <property type="entry name" value="Thymidylate_synthase_AS"/>
</dbReference>
<feature type="domain" description="Thymidylate synthase/dCMP hydroxymethylase" evidence="9">
    <location>
        <begin position="33"/>
        <end position="315"/>
    </location>
</feature>
<protein>
    <recommendedName>
        <fullName evidence="4">Thymidylate synthase</fullName>
        <ecNumber evidence="3">2.1.1.45</ecNumber>
    </recommendedName>
</protein>
<dbReference type="WBParaSite" id="Csp11.Scaffold630.g20461.t1">
    <property type="protein sequence ID" value="Csp11.Scaffold630.g20461.t1"/>
    <property type="gene ID" value="Csp11.Scaffold630.g20461"/>
</dbReference>
<organism evidence="10 11">
    <name type="scientific">Caenorhabditis tropicalis</name>
    <dbReference type="NCBI Taxonomy" id="1561998"/>
    <lineage>
        <taxon>Eukaryota</taxon>
        <taxon>Metazoa</taxon>
        <taxon>Ecdysozoa</taxon>
        <taxon>Nematoda</taxon>
        <taxon>Chromadorea</taxon>
        <taxon>Rhabditida</taxon>
        <taxon>Rhabditina</taxon>
        <taxon>Rhabditomorpha</taxon>
        <taxon>Rhabditoidea</taxon>
        <taxon>Rhabditidae</taxon>
        <taxon>Peloderinae</taxon>
        <taxon>Caenorhabditis</taxon>
    </lineage>
</organism>
<evidence type="ECO:0000256" key="1">
    <source>
        <dbReference type="ARBA" id="ARBA00004992"/>
    </source>
</evidence>
<dbReference type="InterPro" id="IPR000398">
    <property type="entry name" value="Thymidylate_synthase"/>
</dbReference>
<dbReference type="FunFam" id="3.30.572.10:FF:000016">
    <property type="entry name" value="Thymidylate synthase"/>
    <property type="match status" value="1"/>
</dbReference>
<keyword evidence="7" id="KW-0545">Nucleotide biosynthesis</keyword>
<dbReference type="PROSITE" id="PS00091">
    <property type="entry name" value="THYMIDYLATE_SYNTHASE"/>
    <property type="match status" value="1"/>
</dbReference>
<dbReference type="GO" id="GO:0006231">
    <property type="term" value="P:dTMP biosynthetic process"/>
    <property type="evidence" value="ECO:0007669"/>
    <property type="project" value="InterPro"/>
</dbReference>
<dbReference type="PRINTS" id="PR00108">
    <property type="entry name" value="THYMDSNTHASE"/>
</dbReference>
<reference evidence="11" key="1">
    <citation type="submission" date="2016-11" db="UniProtKB">
        <authorList>
            <consortium name="WormBaseParasite"/>
        </authorList>
    </citation>
    <scope>IDENTIFICATION</scope>
</reference>
<dbReference type="InterPro" id="IPR036926">
    <property type="entry name" value="Thymidate_synth/dCMP_Mease_sf"/>
</dbReference>
<dbReference type="InterPro" id="IPR023451">
    <property type="entry name" value="Thymidate_synth/dCMP_Mease_dom"/>
</dbReference>
<dbReference type="UniPathway" id="UPA00575"/>
<evidence type="ECO:0000256" key="6">
    <source>
        <dbReference type="ARBA" id="ARBA00022679"/>
    </source>
</evidence>
<evidence type="ECO:0000256" key="8">
    <source>
        <dbReference type="PROSITE-ProRule" id="PRU10016"/>
    </source>
</evidence>
<dbReference type="GO" id="GO:0004799">
    <property type="term" value="F:thymidylate synthase activity"/>
    <property type="evidence" value="ECO:0007669"/>
    <property type="project" value="UniProtKB-EC"/>
</dbReference>
<dbReference type="eggNOG" id="KOG0673">
    <property type="taxonomic scope" value="Eukaryota"/>
</dbReference>
<dbReference type="Proteomes" id="UP000095282">
    <property type="component" value="Unplaced"/>
</dbReference>
<evidence type="ECO:0000256" key="2">
    <source>
        <dbReference type="ARBA" id="ARBA00009972"/>
    </source>
</evidence>
<evidence type="ECO:0000313" key="10">
    <source>
        <dbReference type="Proteomes" id="UP000095282"/>
    </source>
</evidence>
<evidence type="ECO:0000256" key="5">
    <source>
        <dbReference type="ARBA" id="ARBA00022603"/>
    </source>
</evidence>
<dbReference type="NCBIfam" id="TIGR03284">
    <property type="entry name" value="thym_sym"/>
    <property type="match status" value="1"/>
</dbReference>
<dbReference type="Gene3D" id="3.30.572.10">
    <property type="entry name" value="Thymidylate synthase/dCMP hydroxymethylase domain"/>
    <property type="match status" value="1"/>
</dbReference>
<dbReference type="GO" id="GO:0005829">
    <property type="term" value="C:cytosol"/>
    <property type="evidence" value="ECO:0007669"/>
    <property type="project" value="TreeGrafter"/>
</dbReference>
<dbReference type="AlphaFoldDB" id="A0A1I7UXZ8"/>
<evidence type="ECO:0000256" key="7">
    <source>
        <dbReference type="ARBA" id="ARBA00022727"/>
    </source>
</evidence>
<dbReference type="NCBIfam" id="NF002497">
    <property type="entry name" value="PRK01827.1-3"/>
    <property type="match status" value="1"/>
</dbReference>
<sequence>MNKENVNDVPIAASIPEKCSNEQKTHVNQDEFKYLQQVEQILKEGTHRDDRTGTGTISIFGMQSKYCLRNGTIPLLTTKRVYWKGVLEELLWFISGSTDGKLLAAKNVKIWEKNGDRAFLDNLGFTSREEGDLGPVYGFQWRHFGAKYVDCHTDYRGQGVDQLAEVIRLIKEEPNSRRTIMSSWNPSDLNQMVLPPCHTMCQFYVDNGELSCQLYQRSGDMGLGVPFNLASYGLLTHMLAKVCGLQAGTLVHTLGDAHVYSNHVEALKVQLTREPYAFPKVRFTEDVVTIDDFTADMIVLDDYKCHGKIAMDMAV</sequence>
<dbReference type="EC" id="2.1.1.45" evidence="3"/>
<dbReference type="GO" id="GO:0032259">
    <property type="term" value="P:methylation"/>
    <property type="evidence" value="ECO:0007669"/>
    <property type="project" value="UniProtKB-KW"/>
</dbReference>
<dbReference type="InterPro" id="IPR045097">
    <property type="entry name" value="Thymidate_synth/dCMP_Mease"/>
</dbReference>
<keyword evidence="5" id="KW-0489">Methyltransferase</keyword>
<evidence type="ECO:0000256" key="3">
    <source>
        <dbReference type="ARBA" id="ARBA00011947"/>
    </source>
</evidence>
<feature type="active site" evidence="8">
    <location>
        <position position="197"/>
    </location>
</feature>
<dbReference type="SUPFAM" id="SSF55831">
    <property type="entry name" value="Thymidylate synthase/dCMP hydroxymethylase"/>
    <property type="match status" value="1"/>
</dbReference>
<dbReference type="CDD" id="cd00351">
    <property type="entry name" value="TS_Pyrimidine_HMase"/>
    <property type="match status" value="1"/>
</dbReference>
<proteinExistence type="inferred from homology"/>
<keyword evidence="10" id="KW-1185">Reference proteome</keyword>
<dbReference type="GO" id="GO:0005739">
    <property type="term" value="C:mitochondrion"/>
    <property type="evidence" value="ECO:0007669"/>
    <property type="project" value="TreeGrafter"/>
</dbReference>
<comment type="pathway">
    <text evidence="1">Pyrimidine metabolism; dTTP biosynthesis.</text>
</comment>
<dbReference type="PANTHER" id="PTHR11548">
    <property type="entry name" value="THYMIDYLATE SYNTHASE 1"/>
    <property type="match status" value="1"/>
</dbReference>
<evidence type="ECO:0000256" key="4">
    <source>
        <dbReference type="ARBA" id="ARBA00015931"/>
    </source>
</evidence>
<dbReference type="HAMAP" id="MF_00008">
    <property type="entry name" value="Thymidy_synth_bact"/>
    <property type="match status" value="1"/>
</dbReference>
<evidence type="ECO:0000259" key="9">
    <source>
        <dbReference type="Pfam" id="PF00303"/>
    </source>
</evidence>